<evidence type="ECO:0000313" key="2">
    <source>
        <dbReference type="Proteomes" id="UP001605036"/>
    </source>
</evidence>
<evidence type="ECO:0000313" key="1">
    <source>
        <dbReference type="EMBL" id="KAL2633509.1"/>
    </source>
</evidence>
<keyword evidence="2" id="KW-1185">Reference proteome</keyword>
<protein>
    <submittedName>
        <fullName evidence="1">Uncharacterized protein</fullName>
    </submittedName>
</protein>
<dbReference type="PANTHER" id="PTHR33674">
    <property type="entry name" value="METHIONINE-S-OXIDE REDUCTASE"/>
    <property type="match status" value="1"/>
</dbReference>
<reference evidence="1 2" key="1">
    <citation type="submission" date="2024-09" db="EMBL/GenBank/DDBJ databases">
        <title>Chromosome-scale assembly of Riccia fluitans.</title>
        <authorList>
            <person name="Paukszto L."/>
            <person name="Sawicki J."/>
            <person name="Karawczyk K."/>
            <person name="Piernik-Szablinska J."/>
            <person name="Szczecinska M."/>
            <person name="Mazdziarz M."/>
        </authorList>
    </citation>
    <scope>NUCLEOTIDE SEQUENCE [LARGE SCALE GENOMIC DNA]</scope>
    <source>
        <strain evidence="1">Rf_01</strain>
        <tissue evidence="1">Aerial parts of the thallus</tissue>
    </source>
</reference>
<dbReference type="AlphaFoldDB" id="A0ABD1YSV1"/>
<proteinExistence type="predicted"/>
<comment type="caution">
    <text evidence="1">The sequence shown here is derived from an EMBL/GenBank/DDBJ whole genome shotgun (WGS) entry which is preliminary data.</text>
</comment>
<gene>
    <name evidence="1" type="ORF">R1flu_004988</name>
</gene>
<dbReference type="Pfam" id="PF24046">
    <property type="entry name" value="At4g08330"/>
    <property type="match status" value="1"/>
</dbReference>
<name>A0ABD1YSV1_9MARC</name>
<dbReference type="EMBL" id="JBHFFA010000003">
    <property type="protein sequence ID" value="KAL2633509.1"/>
    <property type="molecule type" value="Genomic_DNA"/>
</dbReference>
<organism evidence="1 2">
    <name type="scientific">Riccia fluitans</name>
    <dbReference type="NCBI Taxonomy" id="41844"/>
    <lineage>
        <taxon>Eukaryota</taxon>
        <taxon>Viridiplantae</taxon>
        <taxon>Streptophyta</taxon>
        <taxon>Embryophyta</taxon>
        <taxon>Marchantiophyta</taxon>
        <taxon>Marchantiopsida</taxon>
        <taxon>Marchantiidae</taxon>
        <taxon>Marchantiales</taxon>
        <taxon>Ricciaceae</taxon>
        <taxon>Riccia</taxon>
    </lineage>
</organism>
<sequence length="77" mass="8979">MSPREVLYSCGQCGYPLKLCSSDRIVGVGADYLKENKKGKICFLNFDESRFKQHDELKSKHYSLIKNLTRLYEELDE</sequence>
<accession>A0ABD1YSV1</accession>
<dbReference type="Proteomes" id="UP001605036">
    <property type="component" value="Unassembled WGS sequence"/>
</dbReference>
<dbReference type="PANTHER" id="PTHR33674:SF3">
    <property type="entry name" value="YIPPEE DOMAIN-CONTAINING PROTEIN"/>
    <property type="match status" value="1"/>
</dbReference>
<dbReference type="InterPro" id="IPR045282">
    <property type="entry name" value="At4g08330-like"/>
</dbReference>